<organism evidence="1">
    <name type="scientific">marine sediment metagenome</name>
    <dbReference type="NCBI Taxonomy" id="412755"/>
    <lineage>
        <taxon>unclassified sequences</taxon>
        <taxon>metagenomes</taxon>
        <taxon>ecological metagenomes</taxon>
    </lineage>
</organism>
<feature type="non-terminal residue" evidence="1">
    <location>
        <position position="251"/>
    </location>
</feature>
<evidence type="ECO:0000313" key="1">
    <source>
        <dbReference type="EMBL" id="GAF71860.1"/>
    </source>
</evidence>
<dbReference type="AlphaFoldDB" id="X0T6Y9"/>
<sequence>MHKKIEEKVLATTKSLTKKYGLNESDINRLKNILIIIAQNYFGEQFNSVETTEDTDFDLEYGLWRKPDIYSYFSKIPNNKVFEIFENNNINDLIALEYFFDNLDFGFLFIYEELNDIIKPFITYLLNNRNEIISTGFPLKSFGLSYWFYNNLSRLYPLKQPYAVLRREKDKDGNFLLEYHWIKRPGNQFKSSDLEKQDFSNAPYNLPRYDFSTIDLIENKRPMLFELKIDILNIIFDALLDKNYVGLWKKC</sequence>
<protein>
    <submittedName>
        <fullName evidence="1">Uncharacterized protein</fullName>
    </submittedName>
</protein>
<name>X0T6Y9_9ZZZZ</name>
<accession>X0T6Y9</accession>
<proteinExistence type="predicted"/>
<dbReference type="EMBL" id="BARS01004024">
    <property type="protein sequence ID" value="GAF71860.1"/>
    <property type="molecule type" value="Genomic_DNA"/>
</dbReference>
<gene>
    <name evidence="1" type="ORF">S01H1_07843</name>
</gene>
<comment type="caution">
    <text evidence="1">The sequence shown here is derived from an EMBL/GenBank/DDBJ whole genome shotgun (WGS) entry which is preliminary data.</text>
</comment>
<reference evidence="1" key="1">
    <citation type="journal article" date="2014" name="Front. Microbiol.">
        <title>High frequency of phylogenetically diverse reductive dehalogenase-homologous genes in deep subseafloor sedimentary metagenomes.</title>
        <authorList>
            <person name="Kawai M."/>
            <person name="Futagami T."/>
            <person name="Toyoda A."/>
            <person name="Takaki Y."/>
            <person name="Nishi S."/>
            <person name="Hori S."/>
            <person name="Arai W."/>
            <person name="Tsubouchi T."/>
            <person name="Morono Y."/>
            <person name="Uchiyama I."/>
            <person name="Ito T."/>
            <person name="Fujiyama A."/>
            <person name="Inagaki F."/>
            <person name="Takami H."/>
        </authorList>
    </citation>
    <scope>NUCLEOTIDE SEQUENCE</scope>
    <source>
        <strain evidence="1">Expedition CK06-06</strain>
    </source>
</reference>